<dbReference type="EMBL" id="JBHFFA010000006">
    <property type="protein sequence ID" value="KAL2621560.1"/>
    <property type="molecule type" value="Genomic_DNA"/>
</dbReference>
<organism evidence="1 2">
    <name type="scientific">Riccia fluitans</name>
    <dbReference type="NCBI Taxonomy" id="41844"/>
    <lineage>
        <taxon>Eukaryota</taxon>
        <taxon>Viridiplantae</taxon>
        <taxon>Streptophyta</taxon>
        <taxon>Embryophyta</taxon>
        <taxon>Marchantiophyta</taxon>
        <taxon>Marchantiopsida</taxon>
        <taxon>Marchantiidae</taxon>
        <taxon>Marchantiales</taxon>
        <taxon>Ricciaceae</taxon>
        <taxon>Riccia</taxon>
    </lineage>
</organism>
<evidence type="ECO:0008006" key="3">
    <source>
        <dbReference type="Google" id="ProtNLM"/>
    </source>
</evidence>
<name>A0ABD1Y4Q0_9MARC</name>
<evidence type="ECO:0000313" key="1">
    <source>
        <dbReference type="EMBL" id="KAL2621560.1"/>
    </source>
</evidence>
<keyword evidence="2" id="KW-1185">Reference proteome</keyword>
<gene>
    <name evidence="1" type="ORF">R1flu_001765</name>
</gene>
<sequence>MRLREGPRSPHIVRISSTRLRTPGVSATQYRILQNLYGPKELRRFSKQVIRIRDPYPEGKAQTTTCPLSKEAIDFTK</sequence>
<accession>A0ABD1Y4Q0</accession>
<dbReference type="Proteomes" id="UP001605036">
    <property type="component" value="Unassembled WGS sequence"/>
</dbReference>
<proteinExistence type="predicted"/>
<reference evidence="1 2" key="1">
    <citation type="submission" date="2024-09" db="EMBL/GenBank/DDBJ databases">
        <title>Chromosome-scale assembly of Riccia fluitans.</title>
        <authorList>
            <person name="Paukszto L."/>
            <person name="Sawicki J."/>
            <person name="Karawczyk K."/>
            <person name="Piernik-Szablinska J."/>
            <person name="Szczecinska M."/>
            <person name="Mazdziarz M."/>
        </authorList>
    </citation>
    <scope>NUCLEOTIDE SEQUENCE [LARGE SCALE GENOMIC DNA]</scope>
    <source>
        <strain evidence="1">Rf_01</strain>
        <tissue evidence="1">Aerial parts of the thallus</tissue>
    </source>
</reference>
<evidence type="ECO:0000313" key="2">
    <source>
        <dbReference type="Proteomes" id="UP001605036"/>
    </source>
</evidence>
<protein>
    <recommendedName>
        <fullName evidence="3">Ribosomal protein S16</fullName>
    </recommendedName>
</protein>
<dbReference type="AlphaFoldDB" id="A0ABD1Y4Q0"/>
<comment type="caution">
    <text evidence="1">The sequence shown here is derived from an EMBL/GenBank/DDBJ whole genome shotgun (WGS) entry which is preliminary data.</text>
</comment>